<evidence type="ECO:0000256" key="12">
    <source>
        <dbReference type="SAM" id="MobiDB-lite"/>
    </source>
</evidence>
<evidence type="ECO:0000256" key="4">
    <source>
        <dbReference type="ARBA" id="ARBA00022679"/>
    </source>
</evidence>
<dbReference type="EMBL" id="OZ035838">
    <property type="protein sequence ID" value="CAL1584345.1"/>
    <property type="molecule type" value="Genomic_DNA"/>
</dbReference>
<sequence length="743" mass="78083">MPHCWCNLASVTESQVGSGADGTPWGLRAWSRGNQDTTNVQEQPPLFNLGERKALVLGEGGGEKLVRAASRAGGAEGGGLALVFGGGVWAGGSGGGGRVGGVGGGGAWVGGSGGGRGVGGGWGGLARPLGGRVDFVGGVRGGGGGGSVGGGGGGGDWKGWWEDRGGSGWGAWWGGRWLGVVVRGGGGVGRVGGGEGRGEWDEGGRGGGGGGGGGGVAGGGEAREWGGHARAGWWGGRGVMGGGWVASRGGGLGRGGGWRGGRLGGGAGAAVGGVEEGGGGWGAGGVWAVGLGGDGRGGLWGGGREGGGGGGGCWMFWDVAAGWAVKVLVGKGAEGGGGGFEDTQADTQADTLGCSSFSVKMRSTKNLSFLIFVAFAVLLLLLKDKNNPDNDTVQKRFKTTIDEKETASKMSSYVYSWPKCEPNTSAANISGFHTLPAHIQNFLFYRHCRHFPMILDIPDKCGGPGKSSDVFLFLVIKSLPGNYERREVLRKTWAQERKVNNLQIRRVFISGMSGGGEEKMRLNKLLRAENKLYSDILQWDFQDSFFNLTLKQILFLEWMERNCPKARFHFNGDDDVFVNTNNMVEYLHNLQDNDGSKHHFIGHLIENVGPIRSPASKYYVPVQVEESNHYPPYCGGGGFILSGFTALVIYNMSLSTRLLPIDDVYMGMCLARAGLRPQAHMLVRTAGLHIPSKVDGYDPCIYRDVLLVHRFLPWHIFLMWVQINDPGLNCSSSSNISNTRWQK</sequence>
<dbReference type="PANTHER" id="PTHR11214">
    <property type="entry name" value="BETA-1,3-N-ACETYLGLUCOSAMINYLTRANSFERASE"/>
    <property type="match status" value="1"/>
</dbReference>
<keyword evidence="6" id="KW-0735">Signal-anchor</keyword>
<feature type="region of interest" description="Disordered" evidence="12">
    <location>
        <begin position="192"/>
        <end position="220"/>
    </location>
</feature>
<evidence type="ECO:0000256" key="8">
    <source>
        <dbReference type="ARBA" id="ARBA00023034"/>
    </source>
</evidence>
<dbReference type="GO" id="GO:0008499">
    <property type="term" value="F:N-acetyl-beta-D-glucosaminide beta-(1,3)-galactosyltransferase activity"/>
    <property type="evidence" value="ECO:0007669"/>
    <property type="project" value="UniProtKB-ARBA"/>
</dbReference>
<evidence type="ECO:0000256" key="10">
    <source>
        <dbReference type="ARBA" id="ARBA00023180"/>
    </source>
</evidence>
<dbReference type="GO" id="GO:0000139">
    <property type="term" value="C:Golgi membrane"/>
    <property type="evidence" value="ECO:0007669"/>
    <property type="project" value="UniProtKB-SubCell"/>
</dbReference>
<reference evidence="13 14" key="1">
    <citation type="submission" date="2024-04" db="EMBL/GenBank/DDBJ databases">
        <authorList>
            <person name="Waldvogel A.-M."/>
            <person name="Schoenle A."/>
        </authorList>
    </citation>
    <scope>NUCLEOTIDE SEQUENCE [LARGE SCALE GENOMIC DNA]</scope>
</reference>
<comment type="subcellular location">
    <subcellularLocation>
        <location evidence="1">Golgi apparatus membrane</location>
        <topology evidence="1">Single-pass type II membrane protein</topology>
    </subcellularLocation>
</comment>
<keyword evidence="9" id="KW-0472">Membrane</keyword>
<evidence type="ECO:0008006" key="15">
    <source>
        <dbReference type="Google" id="ProtNLM"/>
    </source>
</evidence>
<evidence type="ECO:0000256" key="2">
    <source>
        <dbReference type="ARBA" id="ARBA00008661"/>
    </source>
</evidence>
<accession>A0AAV2K364</accession>
<keyword evidence="10" id="KW-0325">Glycoprotein</keyword>
<evidence type="ECO:0000256" key="7">
    <source>
        <dbReference type="ARBA" id="ARBA00022989"/>
    </source>
</evidence>
<evidence type="ECO:0000256" key="11">
    <source>
        <dbReference type="ARBA" id="ARBA00043952"/>
    </source>
</evidence>
<dbReference type="Pfam" id="PF01762">
    <property type="entry name" value="Galactosyl_T"/>
    <property type="match status" value="1"/>
</dbReference>
<evidence type="ECO:0000256" key="9">
    <source>
        <dbReference type="ARBA" id="ARBA00023136"/>
    </source>
</evidence>
<keyword evidence="7" id="KW-1133">Transmembrane helix</keyword>
<dbReference type="Proteomes" id="UP001497482">
    <property type="component" value="Chromosome 16"/>
</dbReference>
<dbReference type="InterPro" id="IPR002659">
    <property type="entry name" value="Glyco_trans_31"/>
</dbReference>
<evidence type="ECO:0000256" key="5">
    <source>
        <dbReference type="ARBA" id="ARBA00022692"/>
    </source>
</evidence>
<dbReference type="Gene3D" id="3.90.550.50">
    <property type="match status" value="1"/>
</dbReference>
<evidence type="ECO:0000256" key="1">
    <source>
        <dbReference type="ARBA" id="ARBA00004323"/>
    </source>
</evidence>
<keyword evidence="5" id="KW-0812">Transmembrane</keyword>
<evidence type="ECO:0000256" key="3">
    <source>
        <dbReference type="ARBA" id="ARBA00022676"/>
    </source>
</evidence>
<evidence type="ECO:0000313" key="13">
    <source>
        <dbReference type="EMBL" id="CAL1584345.1"/>
    </source>
</evidence>
<name>A0AAV2K364_KNICA</name>
<feature type="compositionally biased region" description="Gly residues" evidence="12">
    <location>
        <begin position="205"/>
        <end position="220"/>
    </location>
</feature>
<keyword evidence="4" id="KW-0808">Transferase</keyword>
<comment type="pathway">
    <text evidence="11">Protein modification.</text>
</comment>
<keyword evidence="8" id="KW-0333">Golgi apparatus</keyword>
<organism evidence="13 14">
    <name type="scientific">Knipowitschia caucasica</name>
    <name type="common">Caucasian dwarf goby</name>
    <name type="synonym">Pomatoschistus caucasicus</name>
    <dbReference type="NCBI Taxonomy" id="637954"/>
    <lineage>
        <taxon>Eukaryota</taxon>
        <taxon>Metazoa</taxon>
        <taxon>Chordata</taxon>
        <taxon>Craniata</taxon>
        <taxon>Vertebrata</taxon>
        <taxon>Euteleostomi</taxon>
        <taxon>Actinopterygii</taxon>
        <taxon>Neopterygii</taxon>
        <taxon>Teleostei</taxon>
        <taxon>Neoteleostei</taxon>
        <taxon>Acanthomorphata</taxon>
        <taxon>Gobiaria</taxon>
        <taxon>Gobiiformes</taxon>
        <taxon>Gobioidei</taxon>
        <taxon>Gobiidae</taxon>
        <taxon>Gobiinae</taxon>
        <taxon>Knipowitschia</taxon>
    </lineage>
</organism>
<protein>
    <recommendedName>
        <fullName evidence="15">Hexosyltransferase</fullName>
    </recommendedName>
</protein>
<comment type="similarity">
    <text evidence="2">Belongs to the glycosyltransferase 31 family.</text>
</comment>
<dbReference type="PANTHER" id="PTHR11214:SF23">
    <property type="entry name" value="N-ACETYLLACTOSAMINIDE BETA-1,3-N-ACETYLGLUCOSAMINYLTRANSFERASE 3"/>
    <property type="match status" value="1"/>
</dbReference>
<dbReference type="GO" id="GO:0016266">
    <property type="term" value="P:protein O-linked glycosylation via N-acetyl-galactosamine"/>
    <property type="evidence" value="ECO:0007669"/>
    <property type="project" value="UniProtKB-ARBA"/>
</dbReference>
<keyword evidence="14" id="KW-1185">Reference proteome</keyword>
<evidence type="ECO:0000313" key="14">
    <source>
        <dbReference type="Proteomes" id="UP001497482"/>
    </source>
</evidence>
<gene>
    <name evidence="13" type="ORF">KC01_LOCUS14701</name>
</gene>
<evidence type="ECO:0000256" key="6">
    <source>
        <dbReference type="ARBA" id="ARBA00022968"/>
    </source>
</evidence>
<dbReference type="GO" id="GO:0030311">
    <property type="term" value="P:poly-N-acetyllactosamine biosynthetic process"/>
    <property type="evidence" value="ECO:0007669"/>
    <property type="project" value="TreeGrafter"/>
</dbReference>
<dbReference type="AlphaFoldDB" id="A0AAV2K364"/>
<dbReference type="FunFam" id="3.90.550.50:FF:000009">
    <property type="entry name" value="Hexosyltransferase"/>
    <property type="match status" value="1"/>
</dbReference>
<keyword evidence="3" id="KW-0328">Glycosyltransferase</keyword>
<proteinExistence type="inferred from homology"/>